<comment type="similarity">
    <text evidence="1 9 10">Belongs to the class-I aminoacyl-tRNA synthetase family.</text>
</comment>
<feature type="domain" description="Leucyl-tRNA synthetase editing" evidence="15">
    <location>
        <begin position="255"/>
        <end position="444"/>
    </location>
</feature>
<evidence type="ECO:0000313" key="16">
    <source>
        <dbReference type="EMBL" id="GJD57241.1"/>
    </source>
</evidence>
<feature type="region of interest" description="Disordered" evidence="11">
    <location>
        <begin position="1"/>
        <end position="43"/>
    </location>
</feature>
<dbReference type="PANTHER" id="PTHR43740:SF2">
    <property type="entry name" value="LEUCINE--TRNA LIGASE, MITOCHONDRIAL"/>
    <property type="match status" value="1"/>
</dbReference>
<dbReference type="InterPro" id="IPR009080">
    <property type="entry name" value="tRNAsynth_Ia_anticodon-bd"/>
</dbReference>
<feature type="short sequence motif" description="'KMSKS' region" evidence="9">
    <location>
        <begin position="661"/>
        <end position="665"/>
    </location>
</feature>
<dbReference type="GO" id="GO:0005524">
    <property type="term" value="F:ATP binding"/>
    <property type="evidence" value="ECO:0007669"/>
    <property type="project" value="UniProtKB-UniRule"/>
</dbReference>
<dbReference type="FunFam" id="1.10.730.10:FF:000002">
    <property type="entry name" value="Leucine--tRNA ligase"/>
    <property type="match status" value="1"/>
</dbReference>
<keyword evidence="5 9" id="KW-0067">ATP-binding</keyword>
<evidence type="ECO:0000313" key="18">
    <source>
        <dbReference type="Proteomes" id="UP000401717"/>
    </source>
</evidence>
<dbReference type="PANTHER" id="PTHR43740">
    <property type="entry name" value="LEUCYL-TRNA SYNTHETASE"/>
    <property type="match status" value="1"/>
</dbReference>
<dbReference type="InterPro" id="IPR001412">
    <property type="entry name" value="aa-tRNA-synth_I_CS"/>
</dbReference>
<feature type="binding site" evidence="9">
    <location>
        <position position="664"/>
    </location>
    <ligand>
        <name>ATP</name>
        <dbReference type="ChEBI" id="CHEBI:30616"/>
    </ligand>
</feature>
<evidence type="ECO:0000256" key="5">
    <source>
        <dbReference type="ARBA" id="ARBA00022840"/>
    </source>
</evidence>
<keyword evidence="6 9" id="KW-0648">Protein biosynthesis</keyword>
<dbReference type="EC" id="6.1.1.4" evidence="9"/>
<dbReference type="CDD" id="cd00812">
    <property type="entry name" value="LeuRS_core"/>
    <property type="match status" value="1"/>
</dbReference>
<dbReference type="InterPro" id="IPR025709">
    <property type="entry name" value="Leu_tRNA-synth_edit"/>
</dbReference>
<dbReference type="InterPro" id="IPR002300">
    <property type="entry name" value="aa-tRNA-synth_Ia"/>
</dbReference>
<keyword evidence="7 9" id="KW-0030">Aminoacyl-tRNA synthetase</keyword>
<evidence type="ECO:0000256" key="11">
    <source>
        <dbReference type="SAM" id="MobiDB-lite"/>
    </source>
</evidence>
<evidence type="ECO:0000256" key="1">
    <source>
        <dbReference type="ARBA" id="ARBA00005594"/>
    </source>
</evidence>
<reference evidence="16" key="3">
    <citation type="submission" date="2021-08" db="EMBL/GenBank/DDBJ databases">
        <authorList>
            <person name="Tani A."/>
            <person name="Ola A."/>
            <person name="Ogura Y."/>
            <person name="Katsura K."/>
            <person name="Hayashi T."/>
        </authorList>
    </citation>
    <scope>NUCLEOTIDE SEQUENCE</scope>
    <source>
        <strain evidence="16">DSM 22415</strain>
    </source>
</reference>
<evidence type="ECO:0000256" key="3">
    <source>
        <dbReference type="ARBA" id="ARBA00022598"/>
    </source>
</evidence>
<keyword evidence="2 9" id="KW-0963">Cytoplasm</keyword>
<comment type="catalytic activity">
    <reaction evidence="8 9">
        <text>tRNA(Leu) + L-leucine + ATP = L-leucyl-tRNA(Leu) + AMP + diphosphate</text>
        <dbReference type="Rhea" id="RHEA:11688"/>
        <dbReference type="Rhea" id="RHEA-COMP:9613"/>
        <dbReference type="Rhea" id="RHEA-COMP:9622"/>
        <dbReference type="ChEBI" id="CHEBI:30616"/>
        <dbReference type="ChEBI" id="CHEBI:33019"/>
        <dbReference type="ChEBI" id="CHEBI:57427"/>
        <dbReference type="ChEBI" id="CHEBI:78442"/>
        <dbReference type="ChEBI" id="CHEBI:78494"/>
        <dbReference type="ChEBI" id="CHEBI:456215"/>
        <dbReference type="EC" id="6.1.1.4"/>
    </reaction>
</comment>
<feature type="short sequence motif" description="'HIGH' region" evidence="9">
    <location>
        <begin position="76"/>
        <end position="86"/>
    </location>
</feature>
<organism evidence="17 18">
    <name type="scientific">Methylobacterium dankookense</name>
    <dbReference type="NCBI Taxonomy" id="560405"/>
    <lineage>
        <taxon>Bacteria</taxon>
        <taxon>Pseudomonadati</taxon>
        <taxon>Pseudomonadota</taxon>
        <taxon>Alphaproteobacteria</taxon>
        <taxon>Hyphomicrobiales</taxon>
        <taxon>Methylobacteriaceae</taxon>
        <taxon>Methylobacterium</taxon>
    </lineage>
</organism>
<dbReference type="Pfam" id="PF09334">
    <property type="entry name" value="tRNA-synt_1g"/>
    <property type="match status" value="1"/>
</dbReference>
<evidence type="ECO:0000313" key="19">
    <source>
        <dbReference type="Proteomes" id="UP001055303"/>
    </source>
</evidence>
<protein>
    <recommendedName>
        <fullName evidence="9">Leucine--tRNA ligase</fullName>
        <ecNumber evidence="9">6.1.1.4</ecNumber>
    </recommendedName>
    <alternativeName>
        <fullName evidence="9">Leucyl-tRNA synthetase</fullName>
        <shortName evidence="9">LeuRS</shortName>
    </alternativeName>
</protein>
<dbReference type="Pfam" id="PF08264">
    <property type="entry name" value="Anticodon_1"/>
    <property type="match status" value="1"/>
</dbReference>
<dbReference type="GO" id="GO:0005829">
    <property type="term" value="C:cytosol"/>
    <property type="evidence" value="ECO:0007669"/>
    <property type="project" value="TreeGrafter"/>
</dbReference>
<keyword evidence="19" id="KW-1185">Reference proteome</keyword>
<evidence type="ECO:0000256" key="9">
    <source>
        <dbReference type="HAMAP-Rule" id="MF_00049"/>
    </source>
</evidence>
<feature type="domain" description="Methionyl/Leucyl tRNA synthetase" evidence="14">
    <location>
        <begin position="71"/>
        <end position="205"/>
    </location>
</feature>
<evidence type="ECO:0000313" key="17">
    <source>
        <dbReference type="EMBL" id="VUF11530.1"/>
    </source>
</evidence>
<dbReference type="InterPro" id="IPR015413">
    <property type="entry name" value="Methionyl/Leucyl_tRNA_Synth"/>
</dbReference>
<reference evidence="16" key="2">
    <citation type="journal article" date="2021" name="Front. Microbiol.">
        <title>Comprehensive Comparative Genomics and Phenotyping of Methylobacterium Species.</title>
        <authorList>
            <person name="Alessa O."/>
            <person name="Ogura Y."/>
            <person name="Fujitani Y."/>
            <person name="Takami H."/>
            <person name="Hayashi T."/>
            <person name="Sahin N."/>
            <person name="Tani A."/>
        </authorList>
    </citation>
    <scope>NUCLEOTIDE SEQUENCE</scope>
    <source>
        <strain evidence="16">DSM 22415</strain>
    </source>
</reference>
<dbReference type="NCBIfam" id="TIGR00396">
    <property type="entry name" value="leuS_bact"/>
    <property type="match status" value="1"/>
</dbReference>
<dbReference type="Gene3D" id="2.20.28.290">
    <property type="match status" value="1"/>
</dbReference>
<dbReference type="HAMAP" id="MF_00049_B">
    <property type="entry name" value="Leu_tRNA_synth_B"/>
    <property type="match status" value="1"/>
</dbReference>
<evidence type="ECO:0000259" key="13">
    <source>
        <dbReference type="Pfam" id="PF08264"/>
    </source>
</evidence>
<evidence type="ECO:0000259" key="14">
    <source>
        <dbReference type="Pfam" id="PF09334"/>
    </source>
</evidence>
<dbReference type="SUPFAM" id="SSF47323">
    <property type="entry name" value="Anticodon-binding domain of a subclass of class I aminoacyl-tRNA synthetases"/>
    <property type="match status" value="1"/>
</dbReference>
<feature type="domain" description="Aminoacyl-tRNA synthetase class Ia" evidence="12">
    <location>
        <begin position="660"/>
        <end position="699"/>
    </location>
</feature>
<dbReference type="GO" id="GO:0004823">
    <property type="term" value="F:leucine-tRNA ligase activity"/>
    <property type="evidence" value="ECO:0007669"/>
    <property type="project" value="UniProtKB-UniRule"/>
</dbReference>
<evidence type="ECO:0000256" key="8">
    <source>
        <dbReference type="ARBA" id="ARBA00047469"/>
    </source>
</evidence>
<dbReference type="GO" id="GO:0006429">
    <property type="term" value="P:leucyl-tRNA aminoacylation"/>
    <property type="evidence" value="ECO:0007669"/>
    <property type="project" value="UniProtKB-UniRule"/>
</dbReference>
<feature type="compositionally biased region" description="Low complexity" evidence="11">
    <location>
        <begin position="18"/>
        <end position="27"/>
    </location>
</feature>
<evidence type="ECO:0000259" key="15">
    <source>
        <dbReference type="Pfam" id="PF13603"/>
    </source>
</evidence>
<dbReference type="Pfam" id="PF13603">
    <property type="entry name" value="tRNA-synt_1_2"/>
    <property type="match status" value="1"/>
</dbReference>
<dbReference type="Pfam" id="PF00133">
    <property type="entry name" value="tRNA-synt_1"/>
    <property type="match status" value="2"/>
</dbReference>
<evidence type="ECO:0000256" key="10">
    <source>
        <dbReference type="RuleBase" id="RU363035"/>
    </source>
</evidence>
<dbReference type="Proteomes" id="UP001055303">
    <property type="component" value="Unassembled WGS sequence"/>
</dbReference>
<dbReference type="CDD" id="cd07958">
    <property type="entry name" value="Anticodon_Ia_Leu_BEm"/>
    <property type="match status" value="1"/>
</dbReference>
<feature type="domain" description="Methionyl/Valyl/Leucyl/Isoleucyl-tRNA synthetase anticodon-binding" evidence="13">
    <location>
        <begin position="735"/>
        <end position="857"/>
    </location>
</feature>
<evidence type="ECO:0000259" key="12">
    <source>
        <dbReference type="Pfam" id="PF00133"/>
    </source>
</evidence>
<dbReference type="EMBL" id="CABFVH010000005">
    <property type="protein sequence ID" value="VUF11530.1"/>
    <property type="molecule type" value="Genomic_DNA"/>
</dbReference>
<dbReference type="SUPFAM" id="SSF50677">
    <property type="entry name" value="ValRS/IleRS/LeuRS editing domain"/>
    <property type="match status" value="1"/>
</dbReference>
<evidence type="ECO:0000256" key="6">
    <source>
        <dbReference type="ARBA" id="ARBA00022917"/>
    </source>
</evidence>
<dbReference type="InterPro" id="IPR014729">
    <property type="entry name" value="Rossmann-like_a/b/a_fold"/>
</dbReference>
<comment type="subcellular location">
    <subcellularLocation>
        <location evidence="9">Cytoplasm</location>
    </subcellularLocation>
</comment>
<sequence>MLVPPETQRIPGPEPPARARSSASIRAMTNPNPTAPERYNAKDAEPRWQEAWAQAKIFETPNDDGRPKYYVLEMFPYPSGRIHMGHVRNYAMGDVVARYRRARGFNVLHPMGWDAFGLPAENAAMERKVNPRDWTYANIAAMRGQLQAMGLSLDWSREIATCDPAYYKHQQRMFLDFLEKGLVTRRTAKVNWDPVDHTVLANEQVIDGRGWRSGALVESRELTQWFFRITDFAEDLLGALDGLERWPEKVRLMQKNWIGKSEGLEVRFALSRAVHEQAEVKVYTTRPDTLFGAKFLAIAADHPLAAALAAGNPALQGFIEECRRIGTAQEAIDTAEKLGFDTGLTVRHPLDPAWELPVYVANFVLMEYGTGAVFGCPAHDQRDLDFANKYGLGNTPVVCPEDQDPASFVITDTAYDGDGRMINSRFLDGMSAHEAFEAVANRLEGEVLTGKPVAARKVQFRLRDWGVSRQRYWGCPIPIIHCESCGPVPVPVADLPVKLPEEVSFDQPGNPLERDHAWRTVPCPQCGAAARRETDTMDTFVDSSWYFARFTAPWLTDAPTDRKAVDHWLAVDQYIGGIEHAILHLLYARFFTRAMRETGWSGVAEPFAGLFTQGMVVHETYKDASGAWVPPAEIRFESAGGERKAFHVKTAAPIAIGAIEKMSKSKKNVVDPDDIIASYGADTARWFMLSDSPPERDVIWTEEGVQGAARFVQRVWRLVNAAAQAAGDGAADLALRKAAHRALAGIEEDVERLRFNRCVAQVYTLANALDEALRGGTASGPAAQEAAGILVQLIAPMMPHLAEESWQALGRPGLVAQAPWPQVEPTLLVEDEITLPVQINGKKRADVTVPRDADVKAVEAATLALESVQKVLEGRAPRKVIVVPGRIVNLVV</sequence>
<dbReference type="Gene3D" id="3.40.50.620">
    <property type="entry name" value="HUPs"/>
    <property type="match status" value="2"/>
</dbReference>
<proteinExistence type="inferred from homology"/>
<dbReference type="InterPro" id="IPR013155">
    <property type="entry name" value="M/V/L/I-tRNA-synth_anticd-bd"/>
</dbReference>
<reference evidence="17 18" key="1">
    <citation type="submission" date="2019-06" db="EMBL/GenBank/DDBJ databases">
        <authorList>
            <person name="Rodrigo-Torres L."/>
            <person name="Arahal R. D."/>
            <person name="Lucena T."/>
        </authorList>
    </citation>
    <scope>NUCLEOTIDE SEQUENCE [LARGE SCALE GENOMIC DNA]</scope>
    <source>
        <strain evidence="17 18">SW08-7</strain>
    </source>
</reference>
<keyword evidence="4 9" id="KW-0547">Nucleotide-binding</keyword>
<feature type="domain" description="Aminoacyl-tRNA synthetase class Ia" evidence="12">
    <location>
        <begin position="462"/>
        <end position="620"/>
    </location>
</feature>
<dbReference type="InterPro" id="IPR002302">
    <property type="entry name" value="Leu-tRNA-ligase"/>
</dbReference>
<gene>
    <name evidence="9 17" type="primary">leuS</name>
    <name evidence="16" type="ORF">IFDJLNFL_3142</name>
    <name evidence="17" type="ORF">MTDSW087_01212</name>
</gene>
<dbReference type="Proteomes" id="UP000401717">
    <property type="component" value="Unassembled WGS sequence"/>
</dbReference>
<dbReference type="InterPro" id="IPR009008">
    <property type="entry name" value="Val/Leu/Ile-tRNA-synth_edit"/>
</dbReference>
<evidence type="ECO:0000256" key="7">
    <source>
        <dbReference type="ARBA" id="ARBA00023146"/>
    </source>
</evidence>
<dbReference type="GO" id="GO:0002161">
    <property type="term" value="F:aminoacyl-tRNA deacylase activity"/>
    <property type="evidence" value="ECO:0007669"/>
    <property type="project" value="InterPro"/>
</dbReference>
<name>A0A564FV26_9HYPH</name>
<dbReference type="SUPFAM" id="SSF52374">
    <property type="entry name" value="Nucleotidylyl transferase"/>
    <property type="match status" value="1"/>
</dbReference>
<dbReference type="AlphaFoldDB" id="A0A564FV26"/>
<dbReference type="PRINTS" id="PR00985">
    <property type="entry name" value="TRNASYNTHLEU"/>
</dbReference>
<dbReference type="EMBL" id="BPQI01000092">
    <property type="protein sequence ID" value="GJD57241.1"/>
    <property type="molecule type" value="Genomic_DNA"/>
</dbReference>
<dbReference type="PROSITE" id="PS00178">
    <property type="entry name" value="AA_TRNA_LIGASE_I"/>
    <property type="match status" value="1"/>
</dbReference>
<dbReference type="Gene3D" id="1.10.730.10">
    <property type="entry name" value="Isoleucyl-tRNA Synthetase, Domain 1"/>
    <property type="match status" value="1"/>
</dbReference>
<dbReference type="FunFam" id="3.40.50.620:FF:000003">
    <property type="entry name" value="Leucine--tRNA ligase"/>
    <property type="match status" value="1"/>
</dbReference>
<dbReference type="Gene3D" id="3.10.20.590">
    <property type="match status" value="1"/>
</dbReference>
<keyword evidence="3 9" id="KW-0436">Ligase</keyword>
<accession>A0A564FV26</accession>
<evidence type="ECO:0000256" key="4">
    <source>
        <dbReference type="ARBA" id="ARBA00022741"/>
    </source>
</evidence>
<evidence type="ECO:0000256" key="2">
    <source>
        <dbReference type="ARBA" id="ARBA00022490"/>
    </source>
</evidence>